<protein>
    <submittedName>
        <fullName evidence="1">Uncharacterized protein</fullName>
    </submittedName>
</protein>
<evidence type="ECO:0000313" key="2">
    <source>
        <dbReference type="Proteomes" id="UP001140076"/>
    </source>
</evidence>
<dbReference type="RefSeq" id="WP_270070186.1">
    <property type="nucleotide sequence ID" value="NZ_JAJAQC010000001.1"/>
</dbReference>
<organism evidence="1 2">
    <name type="scientific">Streptomonospora mangrovi</name>
    <dbReference type="NCBI Taxonomy" id="2883123"/>
    <lineage>
        <taxon>Bacteria</taxon>
        <taxon>Bacillati</taxon>
        <taxon>Actinomycetota</taxon>
        <taxon>Actinomycetes</taxon>
        <taxon>Streptosporangiales</taxon>
        <taxon>Nocardiopsidaceae</taxon>
        <taxon>Streptomonospora</taxon>
    </lineage>
</organism>
<dbReference type="EMBL" id="JAJAQC010000001">
    <property type="protein sequence ID" value="MDA0562835.1"/>
    <property type="molecule type" value="Genomic_DNA"/>
</dbReference>
<dbReference type="InterPro" id="IPR011990">
    <property type="entry name" value="TPR-like_helical_dom_sf"/>
</dbReference>
<keyword evidence="2" id="KW-1185">Reference proteome</keyword>
<gene>
    <name evidence="1" type="ORF">LG943_00550</name>
</gene>
<accession>A0A9X3NLS8</accession>
<evidence type="ECO:0000313" key="1">
    <source>
        <dbReference type="EMBL" id="MDA0562835.1"/>
    </source>
</evidence>
<dbReference type="SUPFAM" id="SSF48452">
    <property type="entry name" value="TPR-like"/>
    <property type="match status" value="1"/>
</dbReference>
<proteinExistence type="predicted"/>
<dbReference type="Gene3D" id="1.25.40.10">
    <property type="entry name" value="Tetratricopeptide repeat domain"/>
    <property type="match status" value="1"/>
</dbReference>
<comment type="caution">
    <text evidence="1">The sequence shown here is derived from an EMBL/GenBank/DDBJ whole genome shotgun (WGS) entry which is preliminary data.</text>
</comment>
<sequence>MGELAQIAGWIASDAGRQGVAERVYRLGIAAARQAGDATLAAQIAGCLAYQWSNNGRESEGVALAEAALAEAGPAAPPRARALFWDRVAWARTMTGDAQGAMRALGEAESALARHRDEDEPAWLYWVDEGELQIMAARVHTELRRPLRAVPLLTEVLARYDTTHTREHALYLSWLAVAYADANEPEQAAAVARRMLSMSANLGSHRTSRRGRAVLAALHPFRDVPEVADVLEAART</sequence>
<dbReference type="AlphaFoldDB" id="A0A9X3NLS8"/>
<name>A0A9X3NLS8_9ACTN</name>
<reference evidence="1" key="1">
    <citation type="submission" date="2021-10" db="EMBL/GenBank/DDBJ databases">
        <title>Streptomonospora sp. nov., isolated from mangrove soil.</title>
        <authorList>
            <person name="Chen X."/>
            <person name="Ge X."/>
            <person name="Liu W."/>
        </authorList>
    </citation>
    <scope>NUCLEOTIDE SEQUENCE</scope>
    <source>
        <strain evidence="1">S1-112</strain>
    </source>
</reference>
<dbReference type="Proteomes" id="UP001140076">
    <property type="component" value="Unassembled WGS sequence"/>
</dbReference>